<evidence type="ECO:0000256" key="3">
    <source>
        <dbReference type="ARBA" id="ARBA00022840"/>
    </source>
</evidence>
<dbReference type="SMART" id="SM00382">
    <property type="entry name" value="AAA"/>
    <property type="match status" value="1"/>
</dbReference>
<dbReference type="InterPro" id="IPR003593">
    <property type="entry name" value="AAA+_ATPase"/>
</dbReference>
<evidence type="ECO:0000256" key="1">
    <source>
        <dbReference type="ARBA" id="ARBA00022448"/>
    </source>
</evidence>
<dbReference type="GO" id="GO:0005886">
    <property type="term" value="C:plasma membrane"/>
    <property type="evidence" value="ECO:0007669"/>
    <property type="project" value="TreeGrafter"/>
</dbReference>
<dbReference type="GO" id="GO:0015192">
    <property type="term" value="F:L-phenylalanine transmembrane transporter activity"/>
    <property type="evidence" value="ECO:0007669"/>
    <property type="project" value="TreeGrafter"/>
</dbReference>
<dbReference type="InterPro" id="IPR032823">
    <property type="entry name" value="BCA_ABC_TP_C"/>
</dbReference>
<dbReference type="PROSITE" id="PS50893">
    <property type="entry name" value="ABC_TRANSPORTER_2"/>
    <property type="match status" value="1"/>
</dbReference>
<dbReference type="GO" id="GO:0005524">
    <property type="term" value="F:ATP binding"/>
    <property type="evidence" value="ECO:0007669"/>
    <property type="project" value="UniProtKB-KW"/>
</dbReference>
<dbReference type="GO" id="GO:1903805">
    <property type="term" value="P:L-valine import across plasma membrane"/>
    <property type="evidence" value="ECO:0007669"/>
    <property type="project" value="TreeGrafter"/>
</dbReference>
<dbReference type="InterPro" id="IPR051120">
    <property type="entry name" value="ABC_AA/LPS_Transport"/>
</dbReference>
<keyword evidence="1" id="KW-0813">Transport</keyword>
<dbReference type="EMBL" id="CAFBMH010000028">
    <property type="protein sequence ID" value="CAB4904040.1"/>
    <property type="molecule type" value="Genomic_DNA"/>
</dbReference>
<dbReference type="GO" id="GO:0005304">
    <property type="term" value="F:L-valine transmembrane transporter activity"/>
    <property type="evidence" value="ECO:0007669"/>
    <property type="project" value="TreeGrafter"/>
</dbReference>
<dbReference type="Pfam" id="PF12399">
    <property type="entry name" value="BCA_ABC_TP_C"/>
    <property type="match status" value="1"/>
</dbReference>
<proteinExistence type="predicted"/>
<organism evidence="6">
    <name type="scientific">freshwater metagenome</name>
    <dbReference type="NCBI Taxonomy" id="449393"/>
    <lineage>
        <taxon>unclassified sequences</taxon>
        <taxon>metagenomes</taxon>
        <taxon>ecological metagenomes</taxon>
    </lineage>
</organism>
<evidence type="ECO:0000313" key="6">
    <source>
        <dbReference type="EMBL" id="CAB4836890.1"/>
    </source>
</evidence>
<keyword evidence="2" id="KW-0547">Nucleotide-binding</keyword>
<reference evidence="6" key="1">
    <citation type="submission" date="2020-05" db="EMBL/GenBank/DDBJ databases">
        <authorList>
            <person name="Chiriac C."/>
            <person name="Salcher M."/>
            <person name="Ghai R."/>
            <person name="Kavagutti S V."/>
        </authorList>
    </citation>
    <scope>NUCLEOTIDE SEQUENCE</scope>
</reference>
<accession>A0A6J7AW15</accession>
<dbReference type="GO" id="GO:0016887">
    <property type="term" value="F:ATP hydrolysis activity"/>
    <property type="evidence" value="ECO:0007669"/>
    <property type="project" value="InterPro"/>
</dbReference>
<feature type="domain" description="ABC transporter" evidence="4">
    <location>
        <begin position="12"/>
        <end position="259"/>
    </location>
</feature>
<evidence type="ECO:0000313" key="7">
    <source>
        <dbReference type="EMBL" id="CAB4904040.1"/>
    </source>
</evidence>
<evidence type="ECO:0000313" key="5">
    <source>
        <dbReference type="EMBL" id="CAB4777245.1"/>
    </source>
</evidence>
<dbReference type="GO" id="GO:0015808">
    <property type="term" value="P:L-alanine transport"/>
    <property type="evidence" value="ECO:0007669"/>
    <property type="project" value="TreeGrafter"/>
</dbReference>
<dbReference type="PANTHER" id="PTHR45772">
    <property type="entry name" value="CONSERVED COMPONENT OF ABC TRANSPORTER FOR NATURAL AMINO ACIDS-RELATED"/>
    <property type="match status" value="1"/>
</dbReference>
<dbReference type="GO" id="GO:0015188">
    <property type="term" value="F:L-isoleucine transmembrane transporter activity"/>
    <property type="evidence" value="ECO:0007669"/>
    <property type="project" value="TreeGrafter"/>
</dbReference>
<dbReference type="CDD" id="cd03219">
    <property type="entry name" value="ABC_Mj1267_LivG_branched"/>
    <property type="match status" value="1"/>
</dbReference>
<dbReference type="AlphaFoldDB" id="A0A6J7AW15"/>
<dbReference type="EMBL" id="CAFABA010000257">
    <property type="protein sequence ID" value="CAB4836890.1"/>
    <property type="molecule type" value="Genomic_DNA"/>
</dbReference>
<dbReference type="Pfam" id="PF00005">
    <property type="entry name" value="ABC_tran"/>
    <property type="match status" value="1"/>
</dbReference>
<dbReference type="EMBL" id="CAEZYR010000248">
    <property type="protein sequence ID" value="CAB4777245.1"/>
    <property type="molecule type" value="Genomic_DNA"/>
</dbReference>
<evidence type="ECO:0000259" key="4">
    <source>
        <dbReference type="PROSITE" id="PS50893"/>
    </source>
</evidence>
<sequence length="260" mass="27745">MEERLSTSAALVHVDGVTVRFGGVVAVNAASLSVPPGEIRGLIGPNGAGKTTLFDTITGMRLPTSGRVIYDGTDITDRSAVWRSRNGMRRTFQRQQPFGWLSVEDNVLAALDYRGGGGGIVADVLALPSRRRRERERRAKAQAAVARCGLTSLSGEAAGRLSIGKVRLLELARAIVDDPKVLLLDEPTSGLEEAEAEKFGEIVSEVRHETGCAVLLVEHDVPFVMGLCDRITVLNLGEVIAEGTPAEVSSNDLVRAAYLG</sequence>
<dbReference type="InterPro" id="IPR003439">
    <property type="entry name" value="ABC_transporter-like_ATP-bd"/>
</dbReference>
<dbReference type="GO" id="GO:1903806">
    <property type="term" value="P:L-isoleucine import across plasma membrane"/>
    <property type="evidence" value="ECO:0007669"/>
    <property type="project" value="TreeGrafter"/>
</dbReference>
<gene>
    <name evidence="5" type="ORF">UFOPK2754_03447</name>
    <name evidence="6" type="ORF">UFOPK3139_03336</name>
    <name evidence="7" type="ORF">UFOPK3543_01027</name>
</gene>
<evidence type="ECO:0000256" key="2">
    <source>
        <dbReference type="ARBA" id="ARBA00022741"/>
    </source>
</evidence>
<dbReference type="InterPro" id="IPR027417">
    <property type="entry name" value="P-loop_NTPase"/>
</dbReference>
<name>A0A6J7AW15_9ZZZZ</name>
<dbReference type="PANTHER" id="PTHR45772:SF7">
    <property type="entry name" value="AMINO ACID ABC TRANSPORTER ATP-BINDING PROTEIN"/>
    <property type="match status" value="1"/>
</dbReference>
<keyword evidence="3" id="KW-0067">ATP-binding</keyword>
<dbReference type="GO" id="GO:0042941">
    <property type="term" value="P:D-alanine transmembrane transport"/>
    <property type="evidence" value="ECO:0007669"/>
    <property type="project" value="TreeGrafter"/>
</dbReference>
<protein>
    <submittedName>
        <fullName evidence="6">Unannotated protein</fullName>
    </submittedName>
</protein>
<dbReference type="Gene3D" id="3.40.50.300">
    <property type="entry name" value="P-loop containing nucleotide triphosphate hydrolases"/>
    <property type="match status" value="1"/>
</dbReference>
<dbReference type="SUPFAM" id="SSF52540">
    <property type="entry name" value="P-loop containing nucleoside triphosphate hydrolases"/>
    <property type="match status" value="1"/>
</dbReference>